<protein>
    <recommendedName>
        <fullName evidence="3">phosphoribosyl-AMP cyclohydrolase</fullName>
        <ecNumber evidence="3">3.5.4.19</ecNumber>
    </recommendedName>
</protein>
<evidence type="ECO:0000259" key="7">
    <source>
        <dbReference type="Pfam" id="PF01502"/>
    </source>
</evidence>
<dbReference type="Proteomes" id="UP000231912">
    <property type="component" value="Unassembled WGS sequence"/>
</dbReference>
<accession>A0A2M9ZFQ2</accession>
<comment type="pathway">
    <text evidence="2">Amino-acid biosynthesis; L-histidine biosynthesis; L-histidine from 5-phospho-alpha-D-ribose 1-diphosphate: step 3/9.</text>
</comment>
<evidence type="ECO:0000256" key="5">
    <source>
        <dbReference type="ARBA" id="ARBA00022801"/>
    </source>
</evidence>
<dbReference type="PANTHER" id="PTHR42945:SF1">
    <property type="entry name" value="HISTIDINE BIOSYNTHESIS BIFUNCTIONAL PROTEIN HIS7"/>
    <property type="match status" value="1"/>
</dbReference>
<dbReference type="GO" id="GO:0004635">
    <property type="term" value="F:phosphoribosyl-AMP cyclohydrolase activity"/>
    <property type="evidence" value="ECO:0007669"/>
    <property type="project" value="UniProtKB-EC"/>
</dbReference>
<dbReference type="Gene3D" id="3.10.20.810">
    <property type="entry name" value="Phosphoribosyl-AMP cyclohydrolase"/>
    <property type="match status" value="1"/>
</dbReference>
<evidence type="ECO:0000256" key="1">
    <source>
        <dbReference type="ARBA" id="ARBA00000024"/>
    </source>
</evidence>
<feature type="domain" description="Phosphoribosyl-AMP cyclohydrolase" evidence="7">
    <location>
        <begin position="88"/>
        <end position="161"/>
    </location>
</feature>
<evidence type="ECO:0000256" key="3">
    <source>
        <dbReference type="ARBA" id="ARBA00012721"/>
    </source>
</evidence>
<evidence type="ECO:0000256" key="6">
    <source>
        <dbReference type="ARBA" id="ARBA00023102"/>
    </source>
</evidence>
<dbReference type="EMBL" id="NPDT01000001">
    <property type="protein sequence ID" value="PJZ67243.1"/>
    <property type="molecule type" value="Genomic_DNA"/>
</dbReference>
<proteinExistence type="predicted"/>
<organism evidence="8 9">
    <name type="scientific">Leptospira wolffii</name>
    <dbReference type="NCBI Taxonomy" id="409998"/>
    <lineage>
        <taxon>Bacteria</taxon>
        <taxon>Pseudomonadati</taxon>
        <taxon>Spirochaetota</taxon>
        <taxon>Spirochaetia</taxon>
        <taxon>Leptospirales</taxon>
        <taxon>Leptospiraceae</taxon>
        <taxon>Leptospira</taxon>
    </lineage>
</organism>
<dbReference type="EC" id="3.5.4.19" evidence="3"/>
<dbReference type="AlphaFoldDB" id="A0A2M9ZFQ2"/>
<keyword evidence="4" id="KW-0028">Amino-acid biosynthesis</keyword>
<dbReference type="UniPathway" id="UPA00031">
    <property type="reaction ID" value="UER00008"/>
</dbReference>
<keyword evidence="6" id="KW-0368">Histidine biosynthesis</keyword>
<dbReference type="Pfam" id="PF01502">
    <property type="entry name" value="PRA-CH"/>
    <property type="match status" value="1"/>
</dbReference>
<keyword evidence="5 8" id="KW-0378">Hydrolase</keyword>
<evidence type="ECO:0000313" key="9">
    <source>
        <dbReference type="Proteomes" id="UP000231912"/>
    </source>
</evidence>
<evidence type="ECO:0000313" key="8">
    <source>
        <dbReference type="EMBL" id="PJZ67243.1"/>
    </source>
</evidence>
<comment type="catalytic activity">
    <reaction evidence="1">
        <text>1-(5-phospho-beta-D-ribosyl)-5'-AMP + H2O = 1-(5-phospho-beta-D-ribosyl)-5-[(5-phospho-beta-D-ribosylamino)methylideneamino]imidazole-4-carboxamide</text>
        <dbReference type="Rhea" id="RHEA:20049"/>
        <dbReference type="ChEBI" id="CHEBI:15377"/>
        <dbReference type="ChEBI" id="CHEBI:58435"/>
        <dbReference type="ChEBI" id="CHEBI:59457"/>
        <dbReference type="EC" id="3.5.4.19"/>
    </reaction>
</comment>
<name>A0A2M9ZFQ2_9LEPT</name>
<dbReference type="InterPro" id="IPR038019">
    <property type="entry name" value="PRib_AMP_CycHydrolase_sf"/>
</dbReference>
<dbReference type="GO" id="GO:0000105">
    <property type="term" value="P:L-histidine biosynthetic process"/>
    <property type="evidence" value="ECO:0007669"/>
    <property type="project" value="UniProtKB-UniPathway"/>
</dbReference>
<dbReference type="PANTHER" id="PTHR42945">
    <property type="entry name" value="HISTIDINE BIOSYNTHESIS BIFUNCTIONAL PROTEIN"/>
    <property type="match status" value="1"/>
</dbReference>
<sequence length="180" mass="20633">MLTIIWANAQPGKISRLERMSPEAWEERSKTLPSSARIQIDCDQDTILVLDPSFSPLTLEEWNEDRELKFVNGLIPVVTVDPKGFFLMQAFSNEETVRLTAKESMGIYFSRSRNSIWRKGDTSGHIQKLHRILVSPSGDFLIYEVEQEGAACHEGYYSCFFREVGNRGDWKILDIPFLGK</sequence>
<dbReference type="RefSeq" id="WP_100757755.1">
    <property type="nucleotide sequence ID" value="NZ_NPDT01000001.1"/>
</dbReference>
<reference evidence="8 9" key="1">
    <citation type="submission" date="2017-07" db="EMBL/GenBank/DDBJ databases">
        <title>Leptospira spp. isolated from tropical soils.</title>
        <authorList>
            <person name="Thibeaux R."/>
            <person name="Iraola G."/>
            <person name="Ferres I."/>
            <person name="Bierque E."/>
            <person name="Girault D."/>
            <person name="Soupe-Gilbert M.-E."/>
            <person name="Picardeau M."/>
            <person name="Goarant C."/>
        </authorList>
    </citation>
    <scope>NUCLEOTIDE SEQUENCE [LARGE SCALE GENOMIC DNA]</scope>
    <source>
        <strain evidence="8 9">FH2-C-A2</strain>
    </source>
</reference>
<evidence type="ECO:0000256" key="2">
    <source>
        <dbReference type="ARBA" id="ARBA00005169"/>
    </source>
</evidence>
<dbReference type="InterPro" id="IPR002496">
    <property type="entry name" value="PRib_AMP_CycHydrolase_dom"/>
</dbReference>
<evidence type="ECO:0000256" key="4">
    <source>
        <dbReference type="ARBA" id="ARBA00022605"/>
    </source>
</evidence>
<gene>
    <name evidence="8" type="ORF">CH371_04085</name>
</gene>
<dbReference type="SUPFAM" id="SSF141734">
    <property type="entry name" value="HisI-like"/>
    <property type="match status" value="1"/>
</dbReference>
<comment type="caution">
    <text evidence="8">The sequence shown here is derived from an EMBL/GenBank/DDBJ whole genome shotgun (WGS) entry which is preliminary data.</text>
</comment>